<reference evidence="10" key="1">
    <citation type="submission" date="2025-04" db="UniProtKB">
        <authorList>
            <consortium name="RefSeq"/>
        </authorList>
    </citation>
    <scope>IDENTIFICATION</scope>
    <source>
        <tissue evidence="10">Whole insect</tissue>
    </source>
</reference>
<keyword evidence="3" id="KW-0813">Transport</keyword>
<evidence type="ECO:0000256" key="7">
    <source>
        <dbReference type="SAM" id="Phobius"/>
    </source>
</evidence>
<evidence type="ECO:0000256" key="5">
    <source>
        <dbReference type="ARBA" id="ARBA00022989"/>
    </source>
</evidence>
<feature type="transmembrane region" description="Helical" evidence="7">
    <location>
        <begin position="158"/>
        <end position="185"/>
    </location>
</feature>
<feature type="transmembrane region" description="Helical" evidence="7">
    <location>
        <begin position="42"/>
        <end position="64"/>
    </location>
</feature>
<evidence type="ECO:0000313" key="9">
    <source>
        <dbReference type="Proteomes" id="UP001652700"/>
    </source>
</evidence>
<protein>
    <submittedName>
        <fullName evidence="10">Equilibrative nucleoside transporter 3-like</fullName>
    </submittedName>
</protein>
<name>A0A6P7G4Y2_DIAVI</name>
<feature type="transmembrane region" description="Helical" evidence="7">
    <location>
        <begin position="100"/>
        <end position="119"/>
    </location>
</feature>
<dbReference type="AlphaFoldDB" id="A0A6P7G4Y2"/>
<dbReference type="PANTHER" id="PTHR10332:SF88">
    <property type="entry name" value="EQUILIBRATIVE NUCLEOSIDE TRANSPORTER 1, ISOFORM A"/>
    <property type="match status" value="1"/>
</dbReference>
<keyword evidence="4 7" id="KW-0812">Transmembrane</keyword>
<evidence type="ECO:0000256" key="1">
    <source>
        <dbReference type="ARBA" id="ARBA00004141"/>
    </source>
</evidence>
<dbReference type="FunCoup" id="A0A6P7G4Y2">
    <property type="interactions" value="260"/>
</dbReference>
<dbReference type="InterPro" id="IPR002259">
    <property type="entry name" value="Eqnu_transpt"/>
</dbReference>
<reference evidence="8" key="2">
    <citation type="submission" date="2025-05" db="UniProtKB">
        <authorList>
            <consortium name="EnsemblMetazoa"/>
        </authorList>
    </citation>
    <scope>IDENTIFICATION</scope>
</reference>
<evidence type="ECO:0000256" key="6">
    <source>
        <dbReference type="ARBA" id="ARBA00023136"/>
    </source>
</evidence>
<feature type="transmembrane region" description="Helical" evidence="7">
    <location>
        <begin position="421"/>
        <end position="445"/>
    </location>
</feature>
<evidence type="ECO:0000256" key="3">
    <source>
        <dbReference type="ARBA" id="ARBA00022448"/>
    </source>
</evidence>
<gene>
    <name evidence="10" type="primary">LOC114333784</name>
</gene>
<comment type="similarity">
    <text evidence="2">Belongs to the SLC29A/ENT transporter (TC 2.A.57) family.</text>
</comment>
<evidence type="ECO:0000256" key="4">
    <source>
        <dbReference type="ARBA" id="ARBA00022692"/>
    </source>
</evidence>
<feature type="transmembrane region" description="Helical" evidence="7">
    <location>
        <begin position="126"/>
        <end position="146"/>
    </location>
</feature>
<dbReference type="GeneID" id="114333784"/>
<feature type="transmembrane region" description="Helical" evidence="7">
    <location>
        <begin position="388"/>
        <end position="409"/>
    </location>
</feature>
<dbReference type="InterPro" id="IPR036259">
    <property type="entry name" value="MFS_trans_sf"/>
</dbReference>
<dbReference type="PANTHER" id="PTHR10332">
    <property type="entry name" value="EQUILIBRATIVE NUCLEOSIDE TRANSPORTER"/>
    <property type="match status" value="1"/>
</dbReference>
<accession>A0A6P7G4Y2</accession>
<keyword evidence="6 7" id="KW-0472">Membrane</keyword>
<feature type="transmembrane region" description="Helical" evidence="7">
    <location>
        <begin position="192"/>
        <end position="212"/>
    </location>
</feature>
<keyword evidence="9" id="KW-1185">Reference proteome</keyword>
<evidence type="ECO:0000313" key="10">
    <source>
        <dbReference type="RefSeq" id="XP_028139590.1"/>
    </source>
</evidence>
<dbReference type="InParanoid" id="A0A6P7G4Y2"/>
<dbReference type="KEGG" id="dvv:114333784"/>
<dbReference type="RefSeq" id="XP_028139590.1">
    <property type="nucleotide sequence ID" value="XM_028283789.1"/>
</dbReference>
<feature type="transmembrane region" description="Helical" evidence="7">
    <location>
        <begin position="319"/>
        <end position="338"/>
    </location>
</feature>
<organism evidence="10">
    <name type="scientific">Diabrotica virgifera virgifera</name>
    <name type="common">western corn rootworm</name>
    <dbReference type="NCBI Taxonomy" id="50390"/>
    <lineage>
        <taxon>Eukaryota</taxon>
        <taxon>Metazoa</taxon>
        <taxon>Ecdysozoa</taxon>
        <taxon>Arthropoda</taxon>
        <taxon>Hexapoda</taxon>
        <taxon>Insecta</taxon>
        <taxon>Pterygota</taxon>
        <taxon>Neoptera</taxon>
        <taxon>Endopterygota</taxon>
        <taxon>Coleoptera</taxon>
        <taxon>Polyphaga</taxon>
        <taxon>Cucujiformia</taxon>
        <taxon>Chrysomeloidea</taxon>
        <taxon>Chrysomelidae</taxon>
        <taxon>Galerucinae</taxon>
        <taxon>Diabroticina</taxon>
        <taxon>Diabroticites</taxon>
        <taxon>Diabrotica</taxon>
    </lineage>
</organism>
<proteinExistence type="inferred from homology"/>
<keyword evidence="5 7" id="KW-1133">Transmembrane helix</keyword>
<comment type="subcellular location">
    <subcellularLocation>
        <location evidence="1">Membrane</location>
        <topology evidence="1">Multi-pass membrane protein</topology>
    </subcellularLocation>
</comment>
<dbReference type="GO" id="GO:0005337">
    <property type="term" value="F:nucleoside transmembrane transporter activity"/>
    <property type="evidence" value="ECO:0007669"/>
    <property type="project" value="InterPro"/>
</dbReference>
<sequence length="446" mass="50620">MATTADIEISRKLSILSVLSDKFAEERKVSHKHDNEKGPKDFMFAVHIACFFVGFMNVMPLVFFSTANSYWMYKFRNVTQGDEITEGQDRTRLQVYFQPALMAGGTIPMVMCTLLWTFYGHKIASMLRSLVALVLLGLVFAIFAIFTQINTDSWQTGFFALTVILLMLNSAGLATFQMSSVILIAKLPPSYMFCYLIGQNGTVLTTSLQLVAVAVTNNSITSGLIYFTAGTTLITISLIFVMIARRSHVFRYYEVENIKDKQAEHINFGEMKKLIVQFWPVLVVIGITFFMSSFVHPSITTLVESEYAYEKTVWTQKFFTPALVFLLAEVSSIVGRVLSHRFSITHSNKWWYILFLLVRLSFTPFYLFCNAQPRTHLPVIFDHDWEFILGHIIFNVSMGFLLHVGFMSVRSFSEDKPEVGLKIVTLTLSLVIAASTFNGFLTVMLL</sequence>
<evidence type="ECO:0000313" key="8">
    <source>
        <dbReference type="EnsemblMetazoa" id="XP_028139590.1"/>
    </source>
</evidence>
<feature type="transmembrane region" description="Helical" evidence="7">
    <location>
        <begin position="278"/>
        <end position="299"/>
    </location>
</feature>
<dbReference type="Proteomes" id="UP001652700">
    <property type="component" value="Unplaced"/>
</dbReference>
<dbReference type="GO" id="GO:0005886">
    <property type="term" value="C:plasma membrane"/>
    <property type="evidence" value="ECO:0007669"/>
    <property type="project" value="TreeGrafter"/>
</dbReference>
<dbReference type="SUPFAM" id="SSF103473">
    <property type="entry name" value="MFS general substrate transporter"/>
    <property type="match status" value="1"/>
</dbReference>
<dbReference type="Pfam" id="PF01733">
    <property type="entry name" value="Nucleoside_tran"/>
    <property type="match status" value="2"/>
</dbReference>
<feature type="transmembrane region" description="Helical" evidence="7">
    <location>
        <begin position="224"/>
        <end position="244"/>
    </location>
</feature>
<dbReference type="EnsemblMetazoa" id="XM_028283789.2">
    <property type="protein sequence ID" value="XP_028139590.1"/>
    <property type="gene ID" value="LOC114333784"/>
</dbReference>
<dbReference type="PRINTS" id="PR01130">
    <property type="entry name" value="DERENTRNSPRT"/>
</dbReference>
<dbReference type="OrthoDB" id="46396at2759"/>
<evidence type="ECO:0000256" key="2">
    <source>
        <dbReference type="ARBA" id="ARBA00007965"/>
    </source>
</evidence>
<feature type="transmembrane region" description="Helical" evidence="7">
    <location>
        <begin position="350"/>
        <end position="368"/>
    </location>
</feature>